<evidence type="ECO:0000256" key="1">
    <source>
        <dbReference type="PROSITE-ProRule" id="PRU00175"/>
    </source>
</evidence>
<feature type="domain" description="RING-type" evidence="3">
    <location>
        <begin position="194"/>
        <end position="241"/>
    </location>
</feature>
<sequence>MIVFINFGGGRGWWMGPLLGIGLSLVSSLVQDLLAARWYAAPAPAPRGRPGYVDLDEPRGGAIGGRRIVLDALDVILLLLLAGLALKAVQLVRSRGGLRAMLDQQQRRQQAQHAQRRRAAAAARERPDFDRVVAALQRLPTEAVATREQLERESVHELKARLAAAGAEAAGAVEKGELVARVLEAWAGSSGESCAICAEEYVPGDVVRVLPCRHRMHLECVDRWLLKSTEHSAPKGCPLCNDASWLQPARG</sequence>
<evidence type="ECO:0000313" key="5">
    <source>
        <dbReference type="Proteomes" id="UP000247498"/>
    </source>
</evidence>
<comment type="caution">
    <text evidence="4">The sequence shown here is derived from an EMBL/GenBank/DDBJ whole genome shotgun (WGS) entry which is preliminary data.</text>
</comment>
<dbReference type="Gene3D" id="3.30.40.10">
    <property type="entry name" value="Zinc/RING finger domain, C3HC4 (zinc finger)"/>
    <property type="match status" value="1"/>
</dbReference>
<reference evidence="4 5" key="1">
    <citation type="journal article" date="2018" name="Sci. Rep.">
        <title>Raphidocelis subcapitata (=Pseudokirchneriella subcapitata) provides an insight into genome evolution and environmental adaptations in the Sphaeropleales.</title>
        <authorList>
            <person name="Suzuki S."/>
            <person name="Yamaguchi H."/>
            <person name="Nakajima N."/>
            <person name="Kawachi M."/>
        </authorList>
    </citation>
    <scope>NUCLEOTIDE SEQUENCE [LARGE SCALE GENOMIC DNA]</scope>
    <source>
        <strain evidence="4 5">NIES-35</strain>
    </source>
</reference>
<dbReference type="GO" id="GO:0008270">
    <property type="term" value="F:zinc ion binding"/>
    <property type="evidence" value="ECO:0007669"/>
    <property type="project" value="UniProtKB-KW"/>
</dbReference>
<keyword evidence="1" id="KW-0862">Zinc</keyword>
<keyword evidence="1" id="KW-0479">Metal-binding</keyword>
<dbReference type="EMBL" id="BDRX01000005">
    <property type="protein sequence ID" value="GBF88473.1"/>
    <property type="molecule type" value="Genomic_DNA"/>
</dbReference>
<keyword evidence="1" id="KW-0863">Zinc-finger</keyword>
<dbReference type="SMART" id="SM00184">
    <property type="entry name" value="RING"/>
    <property type="match status" value="1"/>
</dbReference>
<accession>A0A2V0NSG2</accession>
<dbReference type="InterPro" id="IPR013083">
    <property type="entry name" value="Znf_RING/FYVE/PHD"/>
</dbReference>
<dbReference type="PANTHER" id="PTHR22765:SF434">
    <property type="entry name" value="GB|AAD18119.1-RELATED"/>
    <property type="match status" value="1"/>
</dbReference>
<protein>
    <recommendedName>
        <fullName evidence="3">RING-type domain-containing protein</fullName>
    </recommendedName>
</protein>
<dbReference type="STRING" id="307507.A0A2V0NSG2"/>
<dbReference type="Pfam" id="PF13639">
    <property type="entry name" value="zf-RING_2"/>
    <property type="match status" value="1"/>
</dbReference>
<dbReference type="InterPro" id="IPR001841">
    <property type="entry name" value="Znf_RING"/>
</dbReference>
<dbReference type="PANTHER" id="PTHR22765">
    <property type="entry name" value="RING FINGER AND PROTEASE ASSOCIATED DOMAIN-CONTAINING"/>
    <property type="match status" value="1"/>
</dbReference>
<feature type="region of interest" description="Disordered" evidence="2">
    <location>
        <begin position="103"/>
        <end position="124"/>
    </location>
</feature>
<evidence type="ECO:0000256" key="2">
    <source>
        <dbReference type="SAM" id="MobiDB-lite"/>
    </source>
</evidence>
<name>A0A2V0NSG2_9CHLO</name>
<dbReference type="GO" id="GO:0061630">
    <property type="term" value="F:ubiquitin protein ligase activity"/>
    <property type="evidence" value="ECO:0007669"/>
    <property type="project" value="TreeGrafter"/>
</dbReference>
<dbReference type="OrthoDB" id="8062037at2759"/>
<dbReference type="Proteomes" id="UP000247498">
    <property type="component" value="Unassembled WGS sequence"/>
</dbReference>
<dbReference type="InParanoid" id="A0A2V0NSG2"/>
<dbReference type="PROSITE" id="PS50089">
    <property type="entry name" value="ZF_RING_2"/>
    <property type="match status" value="1"/>
</dbReference>
<evidence type="ECO:0000313" key="4">
    <source>
        <dbReference type="EMBL" id="GBF88473.1"/>
    </source>
</evidence>
<dbReference type="GO" id="GO:0006511">
    <property type="term" value="P:ubiquitin-dependent protein catabolic process"/>
    <property type="evidence" value="ECO:0007669"/>
    <property type="project" value="TreeGrafter"/>
</dbReference>
<dbReference type="SUPFAM" id="SSF57850">
    <property type="entry name" value="RING/U-box"/>
    <property type="match status" value="1"/>
</dbReference>
<dbReference type="AlphaFoldDB" id="A0A2V0NSG2"/>
<dbReference type="InterPro" id="IPR051826">
    <property type="entry name" value="E3_ubiquitin-ligase_domain"/>
</dbReference>
<organism evidence="4 5">
    <name type="scientific">Raphidocelis subcapitata</name>
    <dbReference type="NCBI Taxonomy" id="307507"/>
    <lineage>
        <taxon>Eukaryota</taxon>
        <taxon>Viridiplantae</taxon>
        <taxon>Chlorophyta</taxon>
        <taxon>core chlorophytes</taxon>
        <taxon>Chlorophyceae</taxon>
        <taxon>CS clade</taxon>
        <taxon>Sphaeropleales</taxon>
        <taxon>Selenastraceae</taxon>
        <taxon>Raphidocelis</taxon>
    </lineage>
</organism>
<gene>
    <name evidence="4" type="ORF">Rsub_01186</name>
</gene>
<keyword evidence="5" id="KW-1185">Reference proteome</keyword>
<proteinExistence type="predicted"/>
<evidence type="ECO:0000259" key="3">
    <source>
        <dbReference type="PROSITE" id="PS50089"/>
    </source>
</evidence>